<feature type="compositionally biased region" description="Polar residues" evidence="1">
    <location>
        <begin position="10"/>
        <end position="26"/>
    </location>
</feature>
<evidence type="ECO:0000256" key="1">
    <source>
        <dbReference type="SAM" id="MobiDB-lite"/>
    </source>
</evidence>
<proteinExistence type="predicted"/>
<keyword evidence="2" id="KW-1133">Transmembrane helix</keyword>
<keyword evidence="2" id="KW-0812">Transmembrane</keyword>
<evidence type="ECO:0000256" key="2">
    <source>
        <dbReference type="SAM" id="Phobius"/>
    </source>
</evidence>
<keyword evidence="4" id="KW-1185">Reference proteome</keyword>
<dbReference type="GeneID" id="31013656"/>
<dbReference type="RefSeq" id="XP_020130168.1">
    <property type="nucleotide sequence ID" value="XM_020273395.1"/>
</dbReference>
<evidence type="ECO:0000313" key="3">
    <source>
        <dbReference type="EMBL" id="OJD33908.1"/>
    </source>
</evidence>
<keyword evidence="2" id="KW-0472">Membrane</keyword>
<dbReference type="Proteomes" id="UP000183809">
    <property type="component" value="Unassembled WGS sequence"/>
</dbReference>
<comment type="caution">
    <text evidence="3">The sequence shown here is derived from an EMBL/GenBank/DDBJ whole genome shotgun (WGS) entry which is preliminary data.</text>
</comment>
<accession>A0A1J9S1L4</accession>
<organism evidence="3 4">
    <name type="scientific">Diplodia corticola</name>
    <dbReference type="NCBI Taxonomy" id="236234"/>
    <lineage>
        <taxon>Eukaryota</taxon>
        <taxon>Fungi</taxon>
        <taxon>Dikarya</taxon>
        <taxon>Ascomycota</taxon>
        <taxon>Pezizomycotina</taxon>
        <taxon>Dothideomycetes</taxon>
        <taxon>Dothideomycetes incertae sedis</taxon>
        <taxon>Botryosphaeriales</taxon>
        <taxon>Botryosphaeriaceae</taxon>
        <taxon>Diplodia</taxon>
    </lineage>
</organism>
<dbReference type="AlphaFoldDB" id="A0A1J9S1L4"/>
<name>A0A1J9S1L4_9PEZI</name>
<sequence>MKDAKHCNRSKTGSPPSSAYQHNNQDLFTMPDTSRPGIATTVVWATILALLGGAGLSVWGSQLGYDYDYRFPVGPSGRLILVFEAVQMAILGYFVAHKVLTWFKRRS</sequence>
<protein>
    <submittedName>
        <fullName evidence="3">Uncharacterized protein</fullName>
    </submittedName>
</protein>
<dbReference type="EMBL" id="MNUE01000026">
    <property type="protein sequence ID" value="OJD33908.1"/>
    <property type="molecule type" value="Genomic_DNA"/>
</dbReference>
<feature type="transmembrane region" description="Helical" evidence="2">
    <location>
        <begin position="79"/>
        <end position="96"/>
    </location>
</feature>
<feature type="region of interest" description="Disordered" evidence="1">
    <location>
        <begin position="1"/>
        <end position="26"/>
    </location>
</feature>
<evidence type="ECO:0000313" key="4">
    <source>
        <dbReference type="Proteomes" id="UP000183809"/>
    </source>
</evidence>
<gene>
    <name evidence="3" type="ORF">BKCO1_26000137</name>
</gene>
<feature type="transmembrane region" description="Helical" evidence="2">
    <location>
        <begin position="38"/>
        <end position="59"/>
    </location>
</feature>
<reference evidence="3 4" key="1">
    <citation type="submission" date="2016-10" db="EMBL/GenBank/DDBJ databases">
        <title>Proteomics and genomics reveal pathogen-plant mechanisms compatible with a hemibiotrophic lifestyle of Diplodia corticola.</title>
        <authorList>
            <person name="Fernandes I."/>
            <person name="De Jonge R."/>
            <person name="Van De Peer Y."/>
            <person name="Devreese B."/>
            <person name="Alves A."/>
            <person name="Esteves A.C."/>
        </authorList>
    </citation>
    <scope>NUCLEOTIDE SEQUENCE [LARGE SCALE GENOMIC DNA]</scope>
    <source>
        <strain evidence="3 4">CBS 112549</strain>
    </source>
</reference>